<reference evidence="2" key="1">
    <citation type="journal article" date="2002" name="J. Biol. Chem.">
        <title>Identification and molecular cloning of a heparosan synthase from Pasteurella multocida type D.</title>
        <authorList>
            <person name="DeAngelis P.L."/>
            <person name="White C.L."/>
        </authorList>
    </citation>
    <scope>NUCLEOTIDE SEQUENCE</scope>
    <source>
        <strain evidence="2">P-4058</strain>
    </source>
</reference>
<feature type="domain" description="Glycosyltransferase 2-like" evidence="1">
    <location>
        <begin position="96"/>
        <end position="215"/>
    </location>
</feature>
<dbReference type="InterPro" id="IPR029044">
    <property type="entry name" value="Nucleotide-diphossugar_trans"/>
</dbReference>
<dbReference type="InterPro" id="IPR001173">
    <property type="entry name" value="Glyco_trans_2-like"/>
</dbReference>
<dbReference type="EMBL" id="AF439804">
    <property type="protein sequence ID" value="AAL84705.1"/>
    <property type="molecule type" value="Genomic_DNA"/>
</dbReference>
<dbReference type="PANTHER" id="PTHR22916">
    <property type="entry name" value="GLYCOSYLTRANSFERASE"/>
    <property type="match status" value="1"/>
</dbReference>
<dbReference type="Pfam" id="PF00535">
    <property type="entry name" value="Glycos_transf_2"/>
    <property type="match status" value="1"/>
</dbReference>
<protein>
    <submittedName>
        <fullName evidence="2">Heparosan synthase A</fullName>
    </submittedName>
</protein>
<dbReference type="SMR" id="Q8RP78"/>
<organism evidence="2">
    <name type="scientific">Pasteurella multocida</name>
    <dbReference type="NCBI Taxonomy" id="747"/>
    <lineage>
        <taxon>Bacteria</taxon>
        <taxon>Pseudomonadati</taxon>
        <taxon>Pseudomonadota</taxon>
        <taxon>Gammaproteobacteria</taxon>
        <taxon>Pasteurellales</taxon>
        <taxon>Pasteurellaceae</taxon>
        <taxon>Pasteurella</taxon>
    </lineage>
</organism>
<sequence length="617" mass="71385">MSLFKRATELFKSGNYKDALTLYENIAKIYGSESLVKYNIDICKKNITQSKSNKIEEDNISGENKFSVSIKDLYNEISNSELGITKERLGAPPLVSIIMTSHNTEKFIEASINSLLLQTYNNLEVIVVDDYSTDKTFQIASRIANSTSKVKTFRLNSNLGTYFAKNTGILKSKGDIIFFQDSDDVCHHERIERCVNALLSNKDNIAVRCAYSRINLETQNIIKVNDNKYKLGLITLGVYRKVFNEIGFFNCTTKASDDEFYHRIIKYYGKNRINNLFLPLYYNTMREDSLFSDMVEWVDENNIKQKTSDARQNYLHEFQKIHNERKLNELKEIFSFPRIHDALPISKEMSKLSNPKIPVYINICSIPSRIKQLQYTIGVLKNQCDHFHIYLDGYPEVPDFIKKLGNKATVINCQNKNESIRDNGKFILLEKLIKENKDGYYITCDDDIRYPADYINTMIKKINKYNDKAAIGLHGVIFPSRVNKYFSSDRIVYNFQKPLENDTAVNILGTGTVAFRVSIFNKFSLSDFEHPGMVDIYFSILCKKNNILQVCISRPSNWLTEDNKNTETLFHEFQNRDEIQSKLIISNNPWGYSSIYPLLNNNANYSELIPCLSFYNE</sequence>
<gene>
    <name evidence="2" type="primary">hssA</name>
</gene>
<proteinExistence type="predicted"/>
<accession>Q8RP78</accession>
<dbReference type="AlphaFoldDB" id="Q8RP78"/>
<dbReference type="CAZy" id="GT45">
    <property type="family name" value="Glycosyltransferase Family 45"/>
</dbReference>
<dbReference type="CDD" id="cd00761">
    <property type="entry name" value="Glyco_tranf_GTA_type"/>
    <property type="match status" value="1"/>
</dbReference>
<dbReference type="GO" id="GO:0016758">
    <property type="term" value="F:hexosyltransferase activity"/>
    <property type="evidence" value="ECO:0007669"/>
    <property type="project" value="UniProtKB-ARBA"/>
</dbReference>
<evidence type="ECO:0000313" key="2">
    <source>
        <dbReference type="EMBL" id="AAL84705.1"/>
    </source>
</evidence>
<dbReference type="Gene3D" id="3.90.550.10">
    <property type="entry name" value="Spore Coat Polysaccharide Biosynthesis Protein SpsA, Chain A"/>
    <property type="match status" value="2"/>
</dbReference>
<dbReference type="SUPFAM" id="SSF53448">
    <property type="entry name" value="Nucleotide-diphospho-sugar transferases"/>
    <property type="match status" value="2"/>
</dbReference>
<evidence type="ECO:0000259" key="1">
    <source>
        <dbReference type="Pfam" id="PF00535"/>
    </source>
</evidence>
<dbReference type="CAZy" id="GT2">
    <property type="family name" value="Glycosyltransferase Family 2"/>
</dbReference>
<dbReference type="RefSeq" id="WP_014391187.1">
    <property type="nucleotide sequence ID" value="NZ_CP097793.1"/>
</dbReference>
<name>Q8RP78_PASMD</name>